<dbReference type="GO" id="GO:0004109">
    <property type="term" value="F:coproporphyrinogen oxidase activity"/>
    <property type="evidence" value="ECO:0007669"/>
    <property type="project" value="InterPro"/>
</dbReference>
<name>A0A6P1Y3A4_9SPIR</name>
<dbReference type="Proteomes" id="UP000464374">
    <property type="component" value="Chromosome"/>
</dbReference>
<dbReference type="InterPro" id="IPR004559">
    <property type="entry name" value="HemW-like"/>
</dbReference>
<evidence type="ECO:0000313" key="4">
    <source>
        <dbReference type="Proteomes" id="UP000464374"/>
    </source>
</evidence>
<evidence type="ECO:0000256" key="1">
    <source>
        <dbReference type="ARBA" id="ARBA00006100"/>
    </source>
</evidence>
<dbReference type="InterPro" id="IPR034505">
    <property type="entry name" value="Coproporphyrinogen-III_oxidase"/>
</dbReference>
<feature type="domain" description="Radical SAM core" evidence="2">
    <location>
        <begin position="1"/>
        <end position="230"/>
    </location>
</feature>
<organism evidence="3 4">
    <name type="scientific">Treponema vincentii</name>
    <dbReference type="NCBI Taxonomy" id="69710"/>
    <lineage>
        <taxon>Bacteria</taxon>
        <taxon>Pseudomonadati</taxon>
        <taxon>Spirochaetota</taxon>
        <taxon>Spirochaetia</taxon>
        <taxon>Spirochaetales</taxon>
        <taxon>Treponemataceae</taxon>
        <taxon>Treponema</taxon>
    </lineage>
</organism>
<dbReference type="RefSeq" id="WP_162664313.1">
    <property type="nucleotide sequence ID" value="NZ_CP048020.1"/>
</dbReference>
<dbReference type="InterPro" id="IPR007197">
    <property type="entry name" value="rSAM"/>
</dbReference>
<dbReference type="PANTHER" id="PTHR13932">
    <property type="entry name" value="COPROPORPHYRINIGEN III OXIDASE"/>
    <property type="match status" value="1"/>
</dbReference>
<proteinExistence type="inferred from homology"/>
<dbReference type="GO" id="GO:0051539">
    <property type="term" value="F:4 iron, 4 sulfur cluster binding"/>
    <property type="evidence" value="ECO:0007669"/>
    <property type="project" value="InterPro"/>
</dbReference>
<dbReference type="PROSITE" id="PS51918">
    <property type="entry name" value="RADICAL_SAM"/>
    <property type="match status" value="1"/>
</dbReference>
<evidence type="ECO:0000259" key="2">
    <source>
        <dbReference type="PROSITE" id="PS51918"/>
    </source>
</evidence>
<gene>
    <name evidence="3" type="ORF">GWP43_11800</name>
</gene>
<dbReference type="InterPro" id="IPR006638">
    <property type="entry name" value="Elp3/MiaA/NifB-like_rSAM"/>
</dbReference>
<dbReference type="Pfam" id="PF06969">
    <property type="entry name" value="HemN_C"/>
    <property type="match status" value="1"/>
</dbReference>
<dbReference type="SUPFAM" id="SSF102114">
    <property type="entry name" value="Radical SAM enzymes"/>
    <property type="match status" value="1"/>
</dbReference>
<dbReference type="GO" id="GO:0006779">
    <property type="term" value="P:porphyrin-containing compound biosynthetic process"/>
    <property type="evidence" value="ECO:0007669"/>
    <property type="project" value="InterPro"/>
</dbReference>
<dbReference type="Gene3D" id="3.80.30.20">
    <property type="entry name" value="tm_1862 like domain"/>
    <property type="match status" value="1"/>
</dbReference>
<sequence length="398" mass="45278">MKPSGLYIHIPFCTQKCRYCDFYSITQKAGFFPYHPNPQFIERLLQDVRSFKERYAIEAWKTVYIGGGTPSLLHPDDISTLAAGIRKEQYLAVQEFTIEANPEDIHPEWLAACSEGSINRLSIGVQTFDNDVLAVNGRRGSKEKTITALNTIKSRWHGELSCDLIAGLTGQTAQSLSDDVQRLIDYRIEHISLYGLCSEEPLPDTREDFISELLRENTELLAENGYIRYEVSNFSYRDKHRSLHNQIYWNMEPYVGIGPVACGTLIHEDSGGKFIAAERFEGIKDIGKWMTAADRTSVYPCEHIDRNIFLEEVLLMGFRLSEGINRPAFARRFGADITAFIGNTLRLWEKRRQCRIGADRVYLTEEGLLFLNRFLIDALSELDTKAQCPAGKPLDLDG</sequence>
<accession>A0A6P1Y3A4</accession>
<dbReference type="SFLD" id="SFLDF00562">
    <property type="entry name" value="HemN-like__clustered_with_heat"/>
    <property type="match status" value="1"/>
</dbReference>
<evidence type="ECO:0000313" key="3">
    <source>
        <dbReference type="EMBL" id="QHX44014.1"/>
    </source>
</evidence>
<protein>
    <submittedName>
        <fullName evidence="3">Coproporphyrinogen III oxidase family protein</fullName>
    </submittedName>
</protein>
<dbReference type="KEGG" id="trz:GWP43_11800"/>
<dbReference type="SMART" id="SM00729">
    <property type="entry name" value="Elp3"/>
    <property type="match status" value="1"/>
</dbReference>
<dbReference type="InterPro" id="IPR010723">
    <property type="entry name" value="HemN_C"/>
</dbReference>
<dbReference type="CDD" id="cd01335">
    <property type="entry name" value="Radical_SAM"/>
    <property type="match status" value="1"/>
</dbReference>
<dbReference type="Pfam" id="PF04055">
    <property type="entry name" value="Radical_SAM"/>
    <property type="match status" value="1"/>
</dbReference>
<reference evidence="3 4" key="1">
    <citation type="submission" date="2020-01" db="EMBL/GenBank/DDBJ databases">
        <title>Complete genome sequence of a human oral phylogroup 1 Treponema sp. strain ATCC 700766, originally isolated from periodontitis dental plaque.</title>
        <authorList>
            <person name="Chan Y."/>
            <person name="Huo Y.-B."/>
            <person name="Yu X.-L."/>
            <person name="Zeng H."/>
            <person name="Leung W.-K."/>
            <person name="Watt R.M."/>
        </authorList>
    </citation>
    <scope>NUCLEOTIDE SEQUENCE [LARGE SCALE GENOMIC DNA]</scope>
    <source>
        <strain evidence="3 4">OMZ 804</strain>
    </source>
</reference>
<dbReference type="GO" id="GO:0005737">
    <property type="term" value="C:cytoplasm"/>
    <property type="evidence" value="ECO:0007669"/>
    <property type="project" value="InterPro"/>
</dbReference>
<dbReference type="SFLD" id="SFLDS00029">
    <property type="entry name" value="Radical_SAM"/>
    <property type="match status" value="1"/>
</dbReference>
<dbReference type="SFLD" id="SFLDG01082">
    <property type="entry name" value="B12-binding_domain_containing"/>
    <property type="match status" value="1"/>
</dbReference>
<dbReference type="AlphaFoldDB" id="A0A6P1Y3A4"/>
<dbReference type="SFLD" id="SFLDG01065">
    <property type="entry name" value="anaerobic_coproporphyrinogen-I"/>
    <property type="match status" value="1"/>
</dbReference>
<comment type="similarity">
    <text evidence="1">Belongs to the anaerobic coproporphyrinogen-III oxidase family. HemW subfamily.</text>
</comment>
<dbReference type="InterPro" id="IPR023404">
    <property type="entry name" value="rSAM_horseshoe"/>
</dbReference>
<dbReference type="EMBL" id="CP048020">
    <property type="protein sequence ID" value="QHX44014.1"/>
    <property type="molecule type" value="Genomic_DNA"/>
</dbReference>
<dbReference type="InterPro" id="IPR058240">
    <property type="entry name" value="rSAM_sf"/>
</dbReference>
<dbReference type="PANTHER" id="PTHR13932:SF5">
    <property type="entry name" value="RADICAL S-ADENOSYL METHIONINE DOMAIN-CONTAINING PROTEIN 1, MITOCHONDRIAL"/>
    <property type="match status" value="1"/>
</dbReference>